<protein>
    <recommendedName>
        <fullName evidence="2">Fungal-type protein kinase domain-containing protein</fullName>
    </recommendedName>
</protein>
<dbReference type="Pfam" id="PF17667">
    <property type="entry name" value="Pkinase_fungal"/>
    <property type="match status" value="1"/>
</dbReference>
<feature type="region of interest" description="Disordered" evidence="1">
    <location>
        <begin position="709"/>
        <end position="773"/>
    </location>
</feature>
<evidence type="ECO:0000313" key="3">
    <source>
        <dbReference type="EMBL" id="OSD00215.1"/>
    </source>
</evidence>
<dbReference type="InterPro" id="IPR011009">
    <property type="entry name" value="Kinase-like_dom_sf"/>
</dbReference>
<feature type="region of interest" description="Disordered" evidence="1">
    <location>
        <begin position="649"/>
        <end position="671"/>
    </location>
</feature>
<dbReference type="SUPFAM" id="SSF56112">
    <property type="entry name" value="Protein kinase-like (PK-like)"/>
    <property type="match status" value="1"/>
</dbReference>
<dbReference type="Proteomes" id="UP000193067">
    <property type="component" value="Unassembled WGS sequence"/>
</dbReference>
<dbReference type="PANTHER" id="PTHR38248">
    <property type="entry name" value="FUNK1 6"/>
    <property type="match status" value="1"/>
</dbReference>
<feature type="compositionally biased region" description="Basic and acidic residues" evidence="1">
    <location>
        <begin position="709"/>
        <end position="720"/>
    </location>
</feature>
<evidence type="ECO:0000256" key="1">
    <source>
        <dbReference type="SAM" id="MobiDB-lite"/>
    </source>
</evidence>
<accession>A0A1Y2IGF2</accession>
<dbReference type="PANTHER" id="PTHR38248:SF2">
    <property type="entry name" value="FUNK1 11"/>
    <property type="match status" value="1"/>
</dbReference>
<feature type="domain" description="Fungal-type protein kinase" evidence="2">
    <location>
        <begin position="132"/>
        <end position="513"/>
    </location>
</feature>
<proteinExistence type="predicted"/>
<sequence>MDGKAVLVDYEHFMERFVPLPPGPVGPRKTRYSAVRLQDIPLKPESAMYPDLMEKLNVSWLAPGYSFVETPSKPDKNASKLRVDGGMYPAADAPEENKNTDWSTIEVFIECKTDDTKGDPFDDSAVDGSAYADERRGVLGQMLTYSYSMLKAQHRTHLFNVIVFGSHARLSRLDRGGVVVTKKFNYKTEPEKLLEFFWRLARLSPAQRGHDVSAVPVVEGSDEYQLMRSRADNPRCDGKNALQEHARKAFKKSLESARWWKLRVDDESDPTGDPEPRYFLIGKPHFAAAKGLVGRATRCYVAIDVRDPQGPFVFLKDAWRVDHEGIRKEGEILGYLNQQAVQNIPTRLCHGDVLPPPYQRTISHEIWSEVNSNTMPCPLKTHRHYRLVVKEVCLPMNDFKNAEELVWLMARCIEAHGNAYKEGILHRDISAGNVLIYINEYVDDKGELIKERDGLLTDWELSKDVEEEPDRKSPRQPDRTGTWQFLSARALAIPTKTIGVKDEMESFFHVLLYYAIRYLPTNCPDITPYMYDYFDGYTVRRSQYTVGWAKRHAMDTGRLVPDDSYNLRFLTSLPGEAGTPPPSLHPINEFIDELLAMLKAQYALYGLESANSGPIRAASPTTTKAPTTGTSQGLYSEKGKAWISSVLANAEDSDDESGPSSQKKEELKRIAAPLTKHSKMVRRFLVPFMLRQEGKPWPSEDKIADQMRADYDPTKEDKKPKLSKPGKGSQAGVSPQVSMPPPSRGSNVSLKRAALHDNDPFEDRSPKRSAIDG</sequence>
<dbReference type="InterPro" id="IPR040976">
    <property type="entry name" value="Pkinase_fungal"/>
</dbReference>
<gene>
    <name evidence="3" type="ORF">PYCCODRAFT_1460318</name>
</gene>
<dbReference type="AlphaFoldDB" id="A0A1Y2IGF2"/>
<keyword evidence="4" id="KW-1185">Reference proteome</keyword>
<dbReference type="PROSITE" id="PS00109">
    <property type="entry name" value="PROTEIN_KINASE_TYR"/>
    <property type="match status" value="1"/>
</dbReference>
<organism evidence="3 4">
    <name type="scientific">Trametes coccinea (strain BRFM310)</name>
    <name type="common">Pycnoporus coccineus</name>
    <dbReference type="NCBI Taxonomy" id="1353009"/>
    <lineage>
        <taxon>Eukaryota</taxon>
        <taxon>Fungi</taxon>
        <taxon>Dikarya</taxon>
        <taxon>Basidiomycota</taxon>
        <taxon>Agaricomycotina</taxon>
        <taxon>Agaricomycetes</taxon>
        <taxon>Polyporales</taxon>
        <taxon>Polyporaceae</taxon>
        <taxon>Trametes</taxon>
    </lineage>
</organism>
<evidence type="ECO:0000313" key="4">
    <source>
        <dbReference type="Proteomes" id="UP000193067"/>
    </source>
</evidence>
<dbReference type="GO" id="GO:0004672">
    <property type="term" value="F:protein kinase activity"/>
    <property type="evidence" value="ECO:0007669"/>
    <property type="project" value="InterPro"/>
</dbReference>
<dbReference type="Gene3D" id="1.10.510.10">
    <property type="entry name" value="Transferase(Phosphotransferase) domain 1"/>
    <property type="match status" value="1"/>
</dbReference>
<evidence type="ECO:0000259" key="2">
    <source>
        <dbReference type="Pfam" id="PF17667"/>
    </source>
</evidence>
<dbReference type="OrthoDB" id="2803809at2759"/>
<name>A0A1Y2IGF2_TRAC3</name>
<dbReference type="EMBL" id="KZ084120">
    <property type="protein sequence ID" value="OSD00215.1"/>
    <property type="molecule type" value="Genomic_DNA"/>
</dbReference>
<dbReference type="InterPro" id="IPR008266">
    <property type="entry name" value="Tyr_kinase_AS"/>
</dbReference>
<feature type="compositionally biased region" description="Basic and acidic residues" evidence="1">
    <location>
        <begin position="754"/>
        <end position="773"/>
    </location>
</feature>
<reference evidence="3 4" key="1">
    <citation type="journal article" date="2015" name="Biotechnol. Biofuels">
        <title>Enhanced degradation of softwood versus hardwood by the white-rot fungus Pycnoporus coccineus.</title>
        <authorList>
            <person name="Couturier M."/>
            <person name="Navarro D."/>
            <person name="Chevret D."/>
            <person name="Henrissat B."/>
            <person name="Piumi F."/>
            <person name="Ruiz-Duenas F.J."/>
            <person name="Martinez A.T."/>
            <person name="Grigoriev I.V."/>
            <person name="Riley R."/>
            <person name="Lipzen A."/>
            <person name="Berrin J.G."/>
            <person name="Master E.R."/>
            <person name="Rosso M.N."/>
        </authorList>
    </citation>
    <scope>NUCLEOTIDE SEQUENCE [LARGE SCALE GENOMIC DNA]</scope>
    <source>
        <strain evidence="3 4">BRFM310</strain>
    </source>
</reference>